<feature type="compositionally biased region" description="Low complexity" evidence="1">
    <location>
        <begin position="8"/>
        <end position="40"/>
    </location>
</feature>
<dbReference type="GO" id="GO:0050135">
    <property type="term" value="F:NADP+ nucleosidase activity"/>
    <property type="evidence" value="ECO:0007669"/>
    <property type="project" value="InterPro"/>
</dbReference>
<name>A0A8T8HT31_9PSEU</name>
<feature type="domain" description="TNT" evidence="2">
    <location>
        <begin position="206"/>
        <end position="290"/>
    </location>
</feature>
<sequence>MRGGANQGFPAGTAPGHGFAPGAPAGHGFAPGAPAGQGFPPVGGAGFGSLSGVLGTGSGSSAAPTQLAGPPQRAARDARPADEATALFLLHVFPGGVLPPAQAAPARQLPPPPEEQDFAPGLRFEPQGHPDGHLVDDSARERPGSRPGPATEPDPALTDGYDPQAGMHERDWDRRFLVRPDPPEYAWPPAELFPEGGYEAGQPGVLAVGVELDRFGSPEGRVLSEAGTPFAHRSLPPAALAAGYHRYRVVRELPVWFTLSAEWFGQAGGGVRYRATHPVAELVALGYLEESR</sequence>
<evidence type="ECO:0000313" key="3">
    <source>
        <dbReference type="EMBL" id="QTR01567.1"/>
    </source>
</evidence>
<dbReference type="Pfam" id="PF14021">
    <property type="entry name" value="TNT"/>
    <property type="match status" value="1"/>
</dbReference>
<protein>
    <submittedName>
        <fullName evidence="3">Glycohydrolase toxin TNT-related protein</fullName>
    </submittedName>
</protein>
<dbReference type="PANTHER" id="PTHR42059:SF1">
    <property type="entry name" value="TNT DOMAIN-CONTAINING PROTEIN"/>
    <property type="match status" value="1"/>
</dbReference>
<evidence type="ECO:0000259" key="2">
    <source>
        <dbReference type="Pfam" id="PF14021"/>
    </source>
</evidence>
<evidence type="ECO:0000256" key="1">
    <source>
        <dbReference type="SAM" id="MobiDB-lite"/>
    </source>
</evidence>
<dbReference type="PANTHER" id="PTHR42059">
    <property type="entry name" value="TNT DOMAIN-CONTAINING PROTEIN"/>
    <property type="match status" value="1"/>
</dbReference>
<feature type="region of interest" description="Disordered" evidence="1">
    <location>
        <begin position="1"/>
        <end position="40"/>
    </location>
</feature>
<dbReference type="EMBL" id="CP072788">
    <property type="protein sequence ID" value="QTR01567.1"/>
    <property type="molecule type" value="Genomic_DNA"/>
</dbReference>
<gene>
    <name evidence="3" type="ORF">J7S33_19615</name>
</gene>
<dbReference type="InterPro" id="IPR025331">
    <property type="entry name" value="TNT"/>
</dbReference>
<dbReference type="Proteomes" id="UP000671828">
    <property type="component" value="Chromosome"/>
</dbReference>
<reference evidence="3" key="1">
    <citation type="submission" date="2021-04" db="EMBL/GenBank/DDBJ databases">
        <title>Saccharothrix algeriensis WGS.</title>
        <authorList>
            <person name="Stuskova K."/>
            <person name="Hakalova E."/>
            <person name="Tebbal A.B."/>
            <person name="Eichmeier A."/>
        </authorList>
    </citation>
    <scope>NUCLEOTIDE SEQUENCE</scope>
    <source>
        <strain evidence="3">NRRL B-24137</strain>
    </source>
</reference>
<proteinExistence type="predicted"/>
<organism evidence="3 4">
    <name type="scientific">Saccharothrix algeriensis</name>
    <dbReference type="NCBI Taxonomy" id="173560"/>
    <lineage>
        <taxon>Bacteria</taxon>
        <taxon>Bacillati</taxon>
        <taxon>Actinomycetota</taxon>
        <taxon>Actinomycetes</taxon>
        <taxon>Pseudonocardiales</taxon>
        <taxon>Pseudonocardiaceae</taxon>
        <taxon>Saccharothrix</taxon>
    </lineage>
</organism>
<evidence type="ECO:0000313" key="4">
    <source>
        <dbReference type="Proteomes" id="UP000671828"/>
    </source>
</evidence>
<accession>A0A8T8HT31</accession>
<dbReference type="InterPro" id="IPR053024">
    <property type="entry name" value="Fungal_surface_NADase"/>
</dbReference>
<feature type="compositionally biased region" description="Basic and acidic residues" evidence="1">
    <location>
        <begin position="126"/>
        <end position="144"/>
    </location>
</feature>
<feature type="region of interest" description="Disordered" evidence="1">
    <location>
        <begin position="57"/>
        <end position="80"/>
    </location>
</feature>
<dbReference type="AlphaFoldDB" id="A0A8T8HT31"/>
<feature type="region of interest" description="Disordered" evidence="1">
    <location>
        <begin position="101"/>
        <end position="166"/>
    </location>
</feature>